<evidence type="ECO:0000313" key="1">
    <source>
        <dbReference type="EMBL" id="KAL0302200.1"/>
    </source>
</evidence>
<reference evidence="1" key="1">
    <citation type="submission" date="2020-06" db="EMBL/GenBank/DDBJ databases">
        <authorList>
            <person name="Li T."/>
            <person name="Hu X."/>
            <person name="Zhang T."/>
            <person name="Song X."/>
            <person name="Zhang H."/>
            <person name="Dai N."/>
            <person name="Sheng W."/>
            <person name="Hou X."/>
            <person name="Wei L."/>
        </authorList>
    </citation>
    <scope>NUCLEOTIDE SEQUENCE</scope>
    <source>
        <strain evidence="1">G01</strain>
        <tissue evidence="1">Leaf</tissue>
    </source>
</reference>
<sequence>MLSGLQLPGNCLPPLKPLETVRNRPSVTALVSKPCALPSSSNALLQGAAPRCRVKRTHLPCPFARCVRHAWPCTLLQSAAPLCRVHRLNATGMLSESQSQLLNVSISH</sequence>
<protein>
    <submittedName>
        <fullName evidence="1">Uncharacterized protein</fullName>
    </submittedName>
</protein>
<dbReference type="AlphaFoldDB" id="A0AAW2K8S2"/>
<reference evidence="1" key="2">
    <citation type="journal article" date="2024" name="Plant">
        <title>Genomic evolution and insights into agronomic trait innovations of Sesamum species.</title>
        <authorList>
            <person name="Miao H."/>
            <person name="Wang L."/>
            <person name="Qu L."/>
            <person name="Liu H."/>
            <person name="Sun Y."/>
            <person name="Le M."/>
            <person name="Wang Q."/>
            <person name="Wei S."/>
            <person name="Zheng Y."/>
            <person name="Lin W."/>
            <person name="Duan Y."/>
            <person name="Cao H."/>
            <person name="Xiong S."/>
            <person name="Wang X."/>
            <person name="Wei L."/>
            <person name="Li C."/>
            <person name="Ma Q."/>
            <person name="Ju M."/>
            <person name="Zhao R."/>
            <person name="Li G."/>
            <person name="Mu C."/>
            <person name="Tian Q."/>
            <person name="Mei H."/>
            <person name="Zhang T."/>
            <person name="Gao T."/>
            <person name="Zhang H."/>
        </authorList>
    </citation>
    <scope>NUCLEOTIDE SEQUENCE</scope>
    <source>
        <strain evidence="1">G01</strain>
    </source>
</reference>
<name>A0AAW2K8S2_9LAMI</name>
<accession>A0AAW2K8S2</accession>
<proteinExistence type="predicted"/>
<gene>
    <name evidence="1" type="ORF">Sangu_3113800</name>
</gene>
<comment type="caution">
    <text evidence="1">The sequence shown here is derived from an EMBL/GenBank/DDBJ whole genome shotgun (WGS) entry which is preliminary data.</text>
</comment>
<organism evidence="1">
    <name type="scientific">Sesamum angustifolium</name>
    <dbReference type="NCBI Taxonomy" id="2727405"/>
    <lineage>
        <taxon>Eukaryota</taxon>
        <taxon>Viridiplantae</taxon>
        <taxon>Streptophyta</taxon>
        <taxon>Embryophyta</taxon>
        <taxon>Tracheophyta</taxon>
        <taxon>Spermatophyta</taxon>
        <taxon>Magnoliopsida</taxon>
        <taxon>eudicotyledons</taxon>
        <taxon>Gunneridae</taxon>
        <taxon>Pentapetalae</taxon>
        <taxon>asterids</taxon>
        <taxon>lamiids</taxon>
        <taxon>Lamiales</taxon>
        <taxon>Pedaliaceae</taxon>
        <taxon>Sesamum</taxon>
    </lineage>
</organism>
<dbReference type="EMBL" id="JACGWK010000301">
    <property type="protein sequence ID" value="KAL0302200.1"/>
    <property type="molecule type" value="Genomic_DNA"/>
</dbReference>